<feature type="transmembrane region" description="Helical" evidence="6">
    <location>
        <begin position="349"/>
        <end position="370"/>
    </location>
</feature>
<dbReference type="Pfam" id="PF07690">
    <property type="entry name" value="MFS_1"/>
    <property type="match status" value="1"/>
</dbReference>
<evidence type="ECO:0000313" key="8">
    <source>
        <dbReference type="Proteomes" id="UP000192674"/>
    </source>
</evidence>
<evidence type="ECO:0000256" key="5">
    <source>
        <dbReference type="ARBA" id="ARBA00023136"/>
    </source>
</evidence>
<reference evidence="7 8" key="1">
    <citation type="submission" date="2017-04" db="EMBL/GenBank/DDBJ databases">
        <authorList>
            <person name="Afonso C.L."/>
            <person name="Miller P.J."/>
            <person name="Scott M.A."/>
            <person name="Spackman E."/>
            <person name="Goraichik I."/>
            <person name="Dimitrov K.M."/>
            <person name="Suarez D.L."/>
            <person name="Swayne D.E."/>
        </authorList>
    </citation>
    <scope>NUCLEOTIDE SEQUENCE [LARGE SCALE GENOMIC DNA]</scope>
    <source>
        <strain evidence="7 8">DSM 43828</strain>
    </source>
</reference>
<sequence length="419" mass="44015">MTEAPGRATFRDVFAVPEFRALWFAEIFSMFGDQMARVALSVLVFKQTGSATLTGLTYALTFAPSLLGGILLSSLADRFPRRNVMIAADLIRCVLILLVALPGVPFWIMCVLVASATLLNPLFKASQLAMLPDILKGDRYITGMAIRNITTQSAQLAGFAGGGLLISQIDPRVALVIDAATFVLSAVVLRIGVHYRPAAAAKNQRPSFLGSISQGSKLVFADRGLRTLLLITWMIGLIPAYDGIAAPYADVVGGGAIATGLIFASDPLGSVLGAFIFTRWVPPALKPRLPAVLALASAVPLLLCFLQPGLIASLVLFVVSGGLSTVALMQATASLSLGVPDRSRAQAMGLSNTGLTTVMGVSPLLAGVLADLTTPQTTVAFFGAAGVLVTIPLVISWRRSITRDPGRWIHSDTTPTNSG</sequence>
<evidence type="ECO:0000256" key="6">
    <source>
        <dbReference type="SAM" id="Phobius"/>
    </source>
</evidence>
<dbReference type="InterPro" id="IPR011701">
    <property type="entry name" value="MFS"/>
</dbReference>
<gene>
    <name evidence="7" type="ORF">SAMN05661093_03118</name>
</gene>
<feature type="transmembrane region" description="Helical" evidence="6">
    <location>
        <begin position="289"/>
        <end position="308"/>
    </location>
</feature>
<dbReference type="GO" id="GO:0022857">
    <property type="term" value="F:transmembrane transporter activity"/>
    <property type="evidence" value="ECO:0007669"/>
    <property type="project" value="InterPro"/>
</dbReference>
<dbReference type="InterPro" id="IPR022324">
    <property type="entry name" value="Bacilysin_exporter_BacE_put"/>
</dbReference>
<feature type="transmembrane region" description="Helical" evidence="6">
    <location>
        <begin position="51"/>
        <end position="72"/>
    </location>
</feature>
<organism evidence="7 8">
    <name type="scientific">Kibdelosporangium aridum</name>
    <dbReference type="NCBI Taxonomy" id="2030"/>
    <lineage>
        <taxon>Bacteria</taxon>
        <taxon>Bacillati</taxon>
        <taxon>Actinomycetota</taxon>
        <taxon>Actinomycetes</taxon>
        <taxon>Pseudonocardiales</taxon>
        <taxon>Pseudonocardiaceae</taxon>
        <taxon>Kibdelosporangium</taxon>
    </lineage>
</organism>
<keyword evidence="4 6" id="KW-1133">Transmembrane helix</keyword>
<comment type="subcellular location">
    <subcellularLocation>
        <location evidence="1">Cell membrane</location>
        <topology evidence="1">Multi-pass membrane protein</topology>
    </subcellularLocation>
</comment>
<dbReference type="PANTHER" id="PTHR23513">
    <property type="entry name" value="INTEGRAL MEMBRANE EFFLUX PROTEIN-RELATED"/>
    <property type="match status" value="1"/>
</dbReference>
<dbReference type="SUPFAM" id="SSF103473">
    <property type="entry name" value="MFS general substrate transporter"/>
    <property type="match status" value="1"/>
</dbReference>
<feature type="transmembrane region" description="Helical" evidence="6">
    <location>
        <begin position="173"/>
        <end position="193"/>
    </location>
</feature>
<dbReference type="AlphaFoldDB" id="A0A1W2DDG2"/>
<feature type="transmembrane region" description="Helical" evidence="6">
    <location>
        <begin position="255"/>
        <end position="277"/>
    </location>
</feature>
<dbReference type="EMBL" id="FWXV01000002">
    <property type="protein sequence ID" value="SMC95182.1"/>
    <property type="molecule type" value="Genomic_DNA"/>
</dbReference>
<keyword evidence="5 6" id="KW-0472">Membrane</keyword>
<dbReference type="Proteomes" id="UP000192674">
    <property type="component" value="Unassembled WGS sequence"/>
</dbReference>
<proteinExistence type="predicted"/>
<name>A0A1W2DDG2_KIBAR</name>
<dbReference type="CDD" id="cd06173">
    <property type="entry name" value="MFS_MefA_like"/>
    <property type="match status" value="1"/>
</dbReference>
<dbReference type="Gene3D" id="1.20.1250.20">
    <property type="entry name" value="MFS general substrate transporter like domains"/>
    <property type="match status" value="1"/>
</dbReference>
<dbReference type="PRINTS" id="PR01988">
    <property type="entry name" value="EXPORTERBACE"/>
</dbReference>
<evidence type="ECO:0000256" key="4">
    <source>
        <dbReference type="ARBA" id="ARBA00022989"/>
    </source>
</evidence>
<keyword evidence="3 6" id="KW-0812">Transmembrane</keyword>
<evidence type="ECO:0000256" key="2">
    <source>
        <dbReference type="ARBA" id="ARBA00022475"/>
    </source>
</evidence>
<feature type="transmembrane region" description="Helical" evidence="6">
    <location>
        <begin position="376"/>
        <end position="397"/>
    </location>
</feature>
<keyword evidence="2" id="KW-1003">Cell membrane</keyword>
<keyword evidence="8" id="KW-1185">Reference proteome</keyword>
<evidence type="ECO:0000313" key="7">
    <source>
        <dbReference type="EMBL" id="SMC95182.1"/>
    </source>
</evidence>
<evidence type="ECO:0000256" key="1">
    <source>
        <dbReference type="ARBA" id="ARBA00004651"/>
    </source>
</evidence>
<protein>
    <submittedName>
        <fullName evidence="7">Predicted arabinose efflux permease, MFS family</fullName>
    </submittedName>
</protein>
<dbReference type="OrthoDB" id="3227279at2"/>
<dbReference type="RefSeq" id="WP_084427060.1">
    <property type="nucleotide sequence ID" value="NZ_FWXV01000002.1"/>
</dbReference>
<dbReference type="PANTHER" id="PTHR23513:SF11">
    <property type="entry name" value="STAPHYLOFERRIN A TRANSPORTER"/>
    <property type="match status" value="1"/>
</dbReference>
<dbReference type="InterPro" id="IPR036259">
    <property type="entry name" value="MFS_trans_sf"/>
</dbReference>
<dbReference type="GO" id="GO:0005886">
    <property type="term" value="C:plasma membrane"/>
    <property type="evidence" value="ECO:0007669"/>
    <property type="project" value="UniProtKB-SubCell"/>
</dbReference>
<feature type="transmembrane region" description="Helical" evidence="6">
    <location>
        <begin position="227"/>
        <end position="249"/>
    </location>
</feature>
<accession>A0A1W2DDG2</accession>
<feature type="transmembrane region" description="Helical" evidence="6">
    <location>
        <begin position="314"/>
        <end position="337"/>
    </location>
</feature>
<evidence type="ECO:0000256" key="3">
    <source>
        <dbReference type="ARBA" id="ARBA00022692"/>
    </source>
</evidence>